<keyword evidence="1" id="KW-1133">Transmembrane helix</keyword>
<accession>A0A0M6WQU4</accession>
<name>A0A0M6WQU4_9FIRM</name>
<reference evidence="4" key="1">
    <citation type="submission" date="2015-05" db="EMBL/GenBank/DDBJ databases">
        <authorList>
            <consortium name="Pathogen Informatics"/>
        </authorList>
    </citation>
    <scope>NUCLEOTIDE SEQUENCE [LARGE SCALE GENOMIC DNA]</scope>
    <source>
        <strain evidence="4">T1-815</strain>
    </source>
</reference>
<feature type="transmembrane region" description="Helical" evidence="1">
    <location>
        <begin position="6"/>
        <end position="24"/>
    </location>
</feature>
<feature type="transmembrane region" description="Helical" evidence="1">
    <location>
        <begin position="225"/>
        <end position="244"/>
    </location>
</feature>
<dbReference type="EMBL" id="CVRQ01000022">
    <property type="protein sequence ID" value="CRL38724.1"/>
    <property type="molecule type" value="Genomic_DNA"/>
</dbReference>
<keyword evidence="1" id="KW-0472">Membrane</keyword>
<feature type="transmembrane region" description="Helical" evidence="1">
    <location>
        <begin position="256"/>
        <end position="278"/>
    </location>
</feature>
<feature type="transmembrane region" description="Helical" evidence="1">
    <location>
        <begin position="69"/>
        <end position="102"/>
    </location>
</feature>
<feature type="transmembrane region" description="Helical" evidence="1">
    <location>
        <begin position="333"/>
        <end position="359"/>
    </location>
</feature>
<keyword evidence="4" id="KW-1185">Reference proteome</keyword>
<evidence type="ECO:0000313" key="3">
    <source>
        <dbReference type="EMBL" id="CRL38724.1"/>
    </source>
</evidence>
<organism evidence="3 4">
    <name type="scientific">Agathobacter rectalis</name>
    <dbReference type="NCBI Taxonomy" id="39491"/>
    <lineage>
        <taxon>Bacteria</taxon>
        <taxon>Bacillati</taxon>
        <taxon>Bacillota</taxon>
        <taxon>Clostridia</taxon>
        <taxon>Lachnospirales</taxon>
        <taxon>Lachnospiraceae</taxon>
        <taxon>Agathobacter</taxon>
    </lineage>
</organism>
<proteinExistence type="predicted"/>
<sequence length="466" mass="53158">MEIMMFIIFIITNLIIILCMQFAYTHAYKYENGMYLNVHIPSSHKEDAEVTEIVTTGKCKMKHFQIANVIISIAICFIVFFNIAVFVLIYIIWMFAYIFGIIHIPNSSHRKMYALKIQNGWIIETQRKKVYIDTRVSAEAGATTVSYKWHALFLITELAAYIPYFMLGDTHYNILMISLFLCSVLISTLSLVFHAFINKSERHVYSMDSKLNLIVNNTMKKYKSIAMLLLSGLNAVAWIYVALYTGITGILPASSYYVYIFIQLIAVLGFIVPIYMGLNRKKELLSANTSPIDVDDDEYWKTGYYYNPDDKHILIENRMQSGNYTFNYAKKGAWIFTGITCAITAGCIILVFVCMLPLINIQEKITLTNNNLTISAGGYTSEIDVNDITELKLMDELPDDSFLRTNGASTDSYDIGRYEGRTLGKCSLYVFDGYSPILMIKSDDTLVFVNSKEDGEIEKLYVELSQ</sequence>
<dbReference type="RefSeq" id="WP_055062014.1">
    <property type="nucleotide sequence ID" value="NZ_CVRQ01000022.1"/>
</dbReference>
<evidence type="ECO:0000259" key="2">
    <source>
        <dbReference type="Pfam" id="PF10882"/>
    </source>
</evidence>
<dbReference type="Proteomes" id="UP000049472">
    <property type="component" value="Unassembled WGS sequence"/>
</dbReference>
<evidence type="ECO:0000313" key="4">
    <source>
        <dbReference type="Proteomes" id="UP000049472"/>
    </source>
</evidence>
<dbReference type="Pfam" id="PF10882">
    <property type="entry name" value="bPH_5"/>
    <property type="match status" value="1"/>
</dbReference>
<dbReference type="InterPro" id="IPR027783">
    <property type="entry name" value="Bacterial_PH-related"/>
</dbReference>
<protein>
    <recommendedName>
        <fullName evidence="2">Bacterial Pleckstrin homology domain-containing protein</fullName>
    </recommendedName>
</protein>
<keyword evidence="1" id="KW-0812">Transmembrane</keyword>
<feature type="transmembrane region" description="Helical" evidence="1">
    <location>
        <begin position="174"/>
        <end position="197"/>
    </location>
</feature>
<dbReference type="AlphaFoldDB" id="A0A0M6WQU4"/>
<feature type="domain" description="Bacterial Pleckstrin homology" evidence="2">
    <location>
        <begin position="364"/>
        <end position="449"/>
    </location>
</feature>
<evidence type="ECO:0000256" key="1">
    <source>
        <dbReference type="SAM" id="Phobius"/>
    </source>
</evidence>
<gene>
    <name evidence="3" type="ORF">T1815_18851</name>
</gene>